<dbReference type="Pfam" id="PF12833">
    <property type="entry name" value="HTH_18"/>
    <property type="match status" value="1"/>
</dbReference>
<organism evidence="5 6">
    <name type="scientific">Marinobacter pelagius</name>
    <dbReference type="NCBI Taxonomy" id="379482"/>
    <lineage>
        <taxon>Bacteria</taxon>
        <taxon>Pseudomonadati</taxon>
        <taxon>Pseudomonadota</taxon>
        <taxon>Gammaproteobacteria</taxon>
        <taxon>Pseudomonadales</taxon>
        <taxon>Marinobacteraceae</taxon>
        <taxon>Marinobacter</taxon>
    </lineage>
</organism>
<evidence type="ECO:0000259" key="4">
    <source>
        <dbReference type="PROSITE" id="PS01124"/>
    </source>
</evidence>
<sequence length="347" mass="38546">MRASVSTAQDLGMPAIYLHTLAGLLHRIGVDEQDLLLRVGLDPTRLNCPELRVSQAQASEFVTRAIIESGEPGLGILLAREMKLPLHGTLGTAVMSSRTLKDALELVTRYLTLRAPHLKVNRHKFESHARYTVSCDVDMGPLQGFILDATLFGCVFMGAQLTGTPVDGTRIVRQGPEPHYFQRFRQVIPVPVEYEAREDALIIPESRLALPIRFTNDQLAAASRAQCEEALQRLTEDACFASRVRRVIETSHPFPPKLARVAGTLFVSERTLKRRLQEEDASFQNLVDQVRLERAGELLTSTGMNLSQIADALGYADAANFTRAFKRWTGESPSQYRNKALRPVATA</sequence>
<dbReference type="EMBL" id="FOUR01000001">
    <property type="protein sequence ID" value="SFM55824.1"/>
    <property type="molecule type" value="Genomic_DNA"/>
</dbReference>
<feature type="domain" description="HTH araC/xylS-type" evidence="4">
    <location>
        <begin position="242"/>
        <end position="339"/>
    </location>
</feature>
<dbReference type="PANTHER" id="PTHR47894">
    <property type="entry name" value="HTH-TYPE TRANSCRIPTIONAL REGULATOR GADX"/>
    <property type="match status" value="1"/>
</dbReference>
<evidence type="ECO:0000256" key="1">
    <source>
        <dbReference type="ARBA" id="ARBA00023015"/>
    </source>
</evidence>
<name>A0A1I4RUR2_9GAMM</name>
<evidence type="ECO:0000313" key="6">
    <source>
        <dbReference type="Proteomes" id="UP000199339"/>
    </source>
</evidence>
<gene>
    <name evidence="5" type="ORF">SAMN04487961_0689</name>
</gene>
<keyword evidence="1" id="KW-0805">Transcription regulation</keyword>
<dbReference type="InterPro" id="IPR009057">
    <property type="entry name" value="Homeodomain-like_sf"/>
</dbReference>
<dbReference type="SMART" id="SM00342">
    <property type="entry name" value="HTH_ARAC"/>
    <property type="match status" value="1"/>
</dbReference>
<proteinExistence type="predicted"/>
<dbReference type="OrthoDB" id="6079354at2"/>
<dbReference type="InterPro" id="IPR032687">
    <property type="entry name" value="AraC-type_N"/>
</dbReference>
<dbReference type="PROSITE" id="PS01124">
    <property type="entry name" value="HTH_ARAC_FAMILY_2"/>
    <property type="match status" value="1"/>
</dbReference>
<evidence type="ECO:0000256" key="2">
    <source>
        <dbReference type="ARBA" id="ARBA00023125"/>
    </source>
</evidence>
<keyword evidence="6" id="KW-1185">Reference proteome</keyword>
<dbReference type="SUPFAM" id="SSF46689">
    <property type="entry name" value="Homeodomain-like"/>
    <property type="match status" value="1"/>
</dbReference>
<dbReference type="PANTHER" id="PTHR47894:SF1">
    <property type="entry name" value="HTH-TYPE TRANSCRIPTIONAL REGULATOR VQSM"/>
    <property type="match status" value="1"/>
</dbReference>
<evidence type="ECO:0000256" key="3">
    <source>
        <dbReference type="ARBA" id="ARBA00023163"/>
    </source>
</evidence>
<keyword evidence="3" id="KW-0804">Transcription</keyword>
<accession>A0A1I4RUR2</accession>
<protein>
    <submittedName>
        <fullName evidence="5">AraC-type DNA-binding protein</fullName>
    </submittedName>
</protein>
<dbReference type="PRINTS" id="PR00032">
    <property type="entry name" value="HTHARAC"/>
</dbReference>
<dbReference type="GO" id="GO:0003700">
    <property type="term" value="F:DNA-binding transcription factor activity"/>
    <property type="evidence" value="ECO:0007669"/>
    <property type="project" value="InterPro"/>
</dbReference>
<reference evidence="6" key="1">
    <citation type="submission" date="2016-10" db="EMBL/GenBank/DDBJ databases">
        <authorList>
            <person name="Varghese N."/>
            <person name="Submissions S."/>
        </authorList>
    </citation>
    <scope>NUCLEOTIDE SEQUENCE [LARGE SCALE GENOMIC DNA]</scope>
    <source>
        <strain evidence="6">CGMCC 1.6775</strain>
    </source>
</reference>
<dbReference type="RefSeq" id="WP_091998652.1">
    <property type="nucleotide sequence ID" value="NZ_FOUR01000001.1"/>
</dbReference>
<dbReference type="GO" id="GO:0000976">
    <property type="term" value="F:transcription cis-regulatory region binding"/>
    <property type="evidence" value="ECO:0007669"/>
    <property type="project" value="TreeGrafter"/>
</dbReference>
<keyword evidence="2 5" id="KW-0238">DNA-binding</keyword>
<dbReference type="Proteomes" id="UP000199339">
    <property type="component" value="Unassembled WGS sequence"/>
</dbReference>
<dbReference type="InterPro" id="IPR018060">
    <property type="entry name" value="HTH_AraC"/>
</dbReference>
<evidence type="ECO:0000313" key="5">
    <source>
        <dbReference type="EMBL" id="SFM55824.1"/>
    </source>
</evidence>
<dbReference type="AlphaFoldDB" id="A0A1I4RUR2"/>
<dbReference type="Pfam" id="PF12625">
    <property type="entry name" value="Arabinose_bd"/>
    <property type="match status" value="1"/>
</dbReference>
<dbReference type="GO" id="GO:0005829">
    <property type="term" value="C:cytosol"/>
    <property type="evidence" value="ECO:0007669"/>
    <property type="project" value="TreeGrafter"/>
</dbReference>
<dbReference type="InterPro" id="IPR020449">
    <property type="entry name" value="Tscrpt_reg_AraC-type_HTH"/>
</dbReference>
<dbReference type="Gene3D" id="1.10.10.60">
    <property type="entry name" value="Homeodomain-like"/>
    <property type="match status" value="1"/>
</dbReference>